<feature type="binding site" evidence="6">
    <location>
        <position position="179"/>
    </location>
    <ligand>
        <name>Zn(2+)</name>
        <dbReference type="ChEBI" id="CHEBI:29105"/>
        <note>catalytic</note>
    </ligand>
</feature>
<dbReference type="AlphaFoldDB" id="A0A1D2N346"/>
<evidence type="ECO:0000256" key="1">
    <source>
        <dbReference type="ARBA" id="ARBA00022670"/>
    </source>
</evidence>
<dbReference type="GO" id="GO:0004222">
    <property type="term" value="F:metalloendopeptidase activity"/>
    <property type="evidence" value="ECO:0007669"/>
    <property type="project" value="UniProtKB-UniRule"/>
</dbReference>
<dbReference type="PANTHER" id="PTHR10127:SF780">
    <property type="entry name" value="METALLOENDOPEPTIDASE"/>
    <property type="match status" value="1"/>
</dbReference>
<feature type="domain" description="Peptidase M12A" evidence="8">
    <location>
        <begin position="70"/>
        <end position="267"/>
    </location>
</feature>
<dbReference type="Proteomes" id="UP000094527">
    <property type="component" value="Unassembled WGS sequence"/>
</dbReference>
<feature type="active site" evidence="6">
    <location>
        <position position="170"/>
    </location>
</feature>
<evidence type="ECO:0000259" key="8">
    <source>
        <dbReference type="PROSITE" id="PS51864"/>
    </source>
</evidence>
<dbReference type="SUPFAM" id="SSF55486">
    <property type="entry name" value="Metalloproteases ('zincins'), catalytic domain"/>
    <property type="match status" value="1"/>
</dbReference>
<dbReference type="PRINTS" id="PR00480">
    <property type="entry name" value="ASTACIN"/>
</dbReference>
<dbReference type="InterPro" id="IPR024079">
    <property type="entry name" value="MetalloPept_cat_dom_sf"/>
</dbReference>
<keyword evidence="5 6" id="KW-0482">Metalloprotease</keyword>
<keyword evidence="4 6" id="KW-0862">Zinc</keyword>
<dbReference type="EMBL" id="LJIJ01000264">
    <property type="protein sequence ID" value="ODM99660.1"/>
    <property type="molecule type" value="Genomic_DNA"/>
</dbReference>
<dbReference type="CDD" id="cd04280">
    <property type="entry name" value="ZnMc_astacin_like"/>
    <property type="match status" value="1"/>
</dbReference>
<feature type="signal peptide" evidence="7">
    <location>
        <begin position="1"/>
        <end position="21"/>
    </location>
</feature>
<sequence>MGAKPIVLVYFIVSLLNQIESIPIKSSPPISTQNSEIIKVVDPTLDILHRNTGSGAQCSIFDINCGNAKNFVISSEEKWENFYVYIDPEYDETERIIIEVAAHRLSKILPCVKFRVWSKNSSPPLLHEGTYIHTQKTGSGCWSHIGKMSDGPQIMSLDTECIKIGTVMHEMIHALGLDHEQSRPDRDDYVDILWDNIDFGEEYNFQMVNKSKTFGVPYNTNSIMHYDSDAFSWNGKPTILTKDGDRIPFLRELQESDVIKLKRMYDC</sequence>
<reference evidence="9 10" key="1">
    <citation type="journal article" date="2016" name="Genome Biol. Evol.">
        <title>Gene Family Evolution Reflects Adaptation to Soil Environmental Stressors in the Genome of the Collembolan Orchesella cincta.</title>
        <authorList>
            <person name="Faddeeva-Vakhrusheva A."/>
            <person name="Derks M.F."/>
            <person name="Anvar S.Y."/>
            <person name="Agamennone V."/>
            <person name="Suring W."/>
            <person name="Smit S."/>
            <person name="van Straalen N.M."/>
            <person name="Roelofs D."/>
        </authorList>
    </citation>
    <scope>NUCLEOTIDE SEQUENCE [LARGE SCALE GENOMIC DNA]</scope>
    <source>
        <tissue evidence="9">Mixed pool</tissue>
    </source>
</reference>
<protein>
    <recommendedName>
        <fullName evidence="7">Metalloendopeptidase</fullName>
        <ecNumber evidence="7">3.4.24.-</ecNumber>
    </recommendedName>
</protein>
<keyword evidence="7" id="KW-0732">Signal</keyword>
<comment type="cofactor">
    <cofactor evidence="6 7">
        <name>Zn(2+)</name>
        <dbReference type="ChEBI" id="CHEBI:29105"/>
    </cofactor>
    <text evidence="6 7">Binds 1 zinc ion per subunit.</text>
</comment>
<evidence type="ECO:0000256" key="4">
    <source>
        <dbReference type="ARBA" id="ARBA00022833"/>
    </source>
</evidence>
<dbReference type="InterPro" id="IPR034035">
    <property type="entry name" value="Astacin-like_dom"/>
</dbReference>
<evidence type="ECO:0000313" key="10">
    <source>
        <dbReference type="Proteomes" id="UP000094527"/>
    </source>
</evidence>
<gene>
    <name evidence="9" type="ORF">Ocin01_07014</name>
</gene>
<name>A0A1D2N346_ORCCI</name>
<feature type="binding site" evidence="6">
    <location>
        <position position="173"/>
    </location>
    <ligand>
        <name>Zn(2+)</name>
        <dbReference type="ChEBI" id="CHEBI:29105"/>
        <note>catalytic</note>
    </ligand>
</feature>
<evidence type="ECO:0000256" key="6">
    <source>
        <dbReference type="PROSITE-ProRule" id="PRU01211"/>
    </source>
</evidence>
<organism evidence="9 10">
    <name type="scientific">Orchesella cincta</name>
    <name type="common">Springtail</name>
    <name type="synonym">Podura cincta</name>
    <dbReference type="NCBI Taxonomy" id="48709"/>
    <lineage>
        <taxon>Eukaryota</taxon>
        <taxon>Metazoa</taxon>
        <taxon>Ecdysozoa</taxon>
        <taxon>Arthropoda</taxon>
        <taxon>Hexapoda</taxon>
        <taxon>Collembola</taxon>
        <taxon>Entomobryomorpha</taxon>
        <taxon>Entomobryoidea</taxon>
        <taxon>Orchesellidae</taxon>
        <taxon>Orchesellinae</taxon>
        <taxon>Orchesella</taxon>
    </lineage>
</organism>
<comment type="caution">
    <text evidence="9">The sequence shown here is derived from an EMBL/GenBank/DDBJ whole genome shotgun (WGS) entry which is preliminary data.</text>
</comment>
<evidence type="ECO:0000256" key="3">
    <source>
        <dbReference type="ARBA" id="ARBA00022801"/>
    </source>
</evidence>
<evidence type="ECO:0000256" key="2">
    <source>
        <dbReference type="ARBA" id="ARBA00022723"/>
    </source>
</evidence>
<proteinExistence type="predicted"/>
<dbReference type="Pfam" id="PF01400">
    <property type="entry name" value="Astacin"/>
    <property type="match status" value="1"/>
</dbReference>
<keyword evidence="1 6" id="KW-0645">Protease</keyword>
<evidence type="ECO:0000313" key="9">
    <source>
        <dbReference type="EMBL" id="ODM99660.1"/>
    </source>
</evidence>
<comment type="caution">
    <text evidence="6">Lacks conserved residue(s) required for the propagation of feature annotation.</text>
</comment>
<dbReference type="OrthoDB" id="291007at2759"/>
<keyword evidence="2 6" id="KW-0479">Metal-binding</keyword>
<feature type="binding site" evidence="6">
    <location>
        <position position="169"/>
    </location>
    <ligand>
        <name>Zn(2+)</name>
        <dbReference type="ChEBI" id="CHEBI:29105"/>
        <note>catalytic</note>
    </ligand>
</feature>
<keyword evidence="3 6" id="KW-0378">Hydrolase</keyword>
<dbReference type="GO" id="GO:0008270">
    <property type="term" value="F:zinc ion binding"/>
    <property type="evidence" value="ECO:0007669"/>
    <property type="project" value="UniProtKB-UniRule"/>
</dbReference>
<dbReference type="SMART" id="SM00235">
    <property type="entry name" value="ZnMc"/>
    <property type="match status" value="1"/>
</dbReference>
<dbReference type="STRING" id="48709.A0A1D2N346"/>
<dbReference type="InterPro" id="IPR001506">
    <property type="entry name" value="Peptidase_M12A"/>
</dbReference>
<keyword evidence="10" id="KW-1185">Reference proteome</keyword>
<accession>A0A1D2N346</accession>
<dbReference type="InterPro" id="IPR006026">
    <property type="entry name" value="Peptidase_Metallo"/>
</dbReference>
<dbReference type="PANTHER" id="PTHR10127">
    <property type="entry name" value="DISCOIDIN, CUB, EGF, LAMININ , AND ZINC METALLOPROTEASE DOMAIN CONTAINING"/>
    <property type="match status" value="1"/>
</dbReference>
<dbReference type="PROSITE" id="PS51864">
    <property type="entry name" value="ASTACIN"/>
    <property type="match status" value="1"/>
</dbReference>
<evidence type="ECO:0000256" key="5">
    <source>
        <dbReference type="ARBA" id="ARBA00023049"/>
    </source>
</evidence>
<evidence type="ECO:0000256" key="7">
    <source>
        <dbReference type="RuleBase" id="RU361183"/>
    </source>
</evidence>
<dbReference type="Gene3D" id="3.40.390.10">
    <property type="entry name" value="Collagenase (Catalytic Domain)"/>
    <property type="match status" value="1"/>
</dbReference>
<feature type="chain" id="PRO_5008811359" description="Metalloendopeptidase" evidence="7">
    <location>
        <begin position="22"/>
        <end position="267"/>
    </location>
</feature>
<dbReference type="GO" id="GO:0006508">
    <property type="term" value="P:proteolysis"/>
    <property type="evidence" value="ECO:0007669"/>
    <property type="project" value="UniProtKB-KW"/>
</dbReference>
<dbReference type="EC" id="3.4.24.-" evidence="7"/>